<gene>
    <name evidence="1" type="ORF">BC936DRAFT_137690</name>
</gene>
<dbReference type="GO" id="GO:0005829">
    <property type="term" value="C:cytosol"/>
    <property type="evidence" value="ECO:0007669"/>
    <property type="project" value="TreeGrafter"/>
</dbReference>
<accession>A0A433CWV2</accession>
<name>A0A433CWV2_9FUNG</name>
<dbReference type="PANTHER" id="PTHR10606">
    <property type="entry name" value="6-PHOSPHOFRUCTO-2-KINASE/FRUCTOSE-2,6-BISPHOSPHATASE"/>
    <property type="match status" value="1"/>
</dbReference>
<keyword evidence="2" id="KW-1185">Reference proteome</keyword>
<dbReference type="GO" id="GO:0006003">
    <property type="term" value="P:fructose 2,6-bisphosphate metabolic process"/>
    <property type="evidence" value="ECO:0007669"/>
    <property type="project" value="InterPro"/>
</dbReference>
<dbReference type="GO" id="GO:0003873">
    <property type="term" value="F:6-phosphofructo-2-kinase activity"/>
    <property type="evidence" value="ECO:0007669"/>
    <property type="project" value="InterPro"/>
</dbReference>
<dbReference type="GO" id="GO:0006000">
    <property type="term" value="P:fructose metabolic process"/>
    <property type="evidence" value="ECO:0007669"/>
    <property type="project" value="InterPro"/>
</dbReference>
<dbReference type="AlphaFoldDB" id="A0A433CWV2"/>
<dbReference type="SUPFAM" id="SSF52540">
    <property type="entry name" value="P-loop containing nucleoside triphosphate hydrolases"/>
    <property type="match status" value="1"/>
</dbReference>
<evidence type="ECO:0000313" key="1">
    <source>
        <dbReference type="EMBL" id="RUP43061.1"/>
    </source>
</evidence>
<dbReference type="PANTHER" id="PTHR10606:SF44">
    <property type="entry name" value="6-PHOSPHOFRUCTO 2-KINASE_FRUCTOSE 2,6-BISPHOSPHATASE LONG FORM"/>
    <property type="match status" value="1"/>
</dbReference>
<evidence type="ECO:0000313" key="2">
    <source>
        <dbReference type="Proteomes" id="UP000268093"/>
    </source>
</evidence>
<dbReference type="OrthoDB" id="267323at2759"/>
<dbReference type="InterPro" id="IPR003094">
    <property type="entry name" value="6Pfruct_kin"/>
</dbReference>
<protein>
    <submittedName>
        <fullName evidence="1">6-phosphofructo-2-kinase</fullName>
    </submittedName>
</protein>
<sequence>MVGLPARGKTYIAQKICRYLTWLGINTKVFNVGNYRRKLHGANQPHTFFDPRNKTGERSRREAAAEALGDLLRWFEEENGVVAIYDATNSTRERRTWLMSECARADVQVLFIESVCQDESLILSNIKDVKLSSPDYVNMDPDKAAEDFRARIEHYEEQYETIEDTEGGLTYIKLINVGSQVVIKMIQGYLQSRIVYYLMNLHIAPRSIFFSR</sequence>
<dbReference type="FunFam" id="3.40.50.300:FF:000644">
    <property type="entry name" value="GpmB, Fructose-2,6-bisphosphatase"/>
    <property type="match status" value="1"/>
</dbReference>
<dbReference type="Gene3D" id="3.40.50.300">
    <property type="entry name" value="P-loop containing nucleotide triphosphate hydrolases"/>
    <property type="match status" value="1"/>
</dbReference>
<proteinExistence type="predicted"/>
<dbReference type="PIRSF" id="PIRSF000709">
    <property type="entry name" value="6PFK_2-Ptase"/>
    <property type="match status" value="1"/>
</dbReference>
<dbReference type="GO" id="GO:0004331">
    <property type="term" value="F:fructose-2,6-bisphosphate 2-phosphatase activity"/>
    <property type="evidence" value="ECO:0007669"/>
    <property type="project" value="TreeGrafter"/>
</dbReference>
<dbReference type="Proteomes" id="UP000268093">
    <property type="component" value="Unassembled WGS sequence"/>
</dbReference>
<dbReference type="GO" id="GO:0005524">
    <property type="term" value="F:ATP binding"/>
    <property type="evidence" value="ECO:0007669"/>
    <property type="project" value="UniProtKB-KW"/>
</dbReference>
<organism evidence="1 2">
    <name type="scientific">Jimgerdemannia flammicorona</name>
    <dbReference type="NCBI Taxonomy" id="994334"/>
    <lineage>
        <taxon>Eukaryota</taxon>
        <taxon>Fungi</taxon>
        <taxon>Fungi incertae sedis</taxon>
        <taxon>Mucoromycota</taxon>
        <taxon>Mucoromycotina</taxon>
        <taxon>Endogonomycetes</taxon>
        <taxon>Endogonales</taxon>
        <taxon>Endogonaceae</taxon>
        <taxon>Jimgerdemannia</taxon>
    </lineage>
</organism>
<dbReference type="EMBL" id="RBNI01011835">
    <property type="protein sequence ID" value="RUP43061.1"/>
    <property type="molecule type" value="Genomic_DNA"/>
</dbReference>
<dbReference type="PRINTS" id="PR00991">
    <property type="entry name" value="6PFRUCTKNASE"/>
</dbReference>
<dbReference type="InterPro" id="IPR027417">
    <property type="entry name" value="P-loop_NTPase"/>
</dbReference>
<dbReference type="Pfam" id="PF01591">
    <property type="entry name" value="6PF2K"/>
    <property type="match status" value="1"/>
</dbReference>
<keyword evidence="1" id="KW-0418">Kinase</keyword>
<keyword evidence="1" id="KW-0808">Transferase</keyword>
<reference evidence="1 2" key="1">
    <citation type="journal article" date="2018" name="New Phytol.">
        <title>Phylogenomics of Endogonaceae and evolution of mycorrhizas within Mucoromycota.</title>
        <authorList>
            <person name="Chang Y."/>
            <person name="Desiro A."/>
            <person name="Na H."/>
            <person name="Sandor L."/>
            <person name="Lipzen A."/>
            <person name="Clum A."/>
            <person name="Barry K."/>
            <person name="Grigoriev I.V."/>
            <person name="Martin F.M."/>
            <person name="Stajich J.E."/>
            <person name="Smith M.E."/>
            <person name="Bonito G."/>
            <person name="Spatafora J.W."/>
        </authorList>
    </citation>
    <scope>NUCLEOTIDE SEQUENCE [LARGE SCALE GENOMIC DNA]</scope>
    <source>
        <strain evidence="1 2">GMNB39</strain>
    </source>
</reference>
<feature type="non-terminal residue" evidence="1">
    <location>
        <position position="212"/>
    </location>
</feature>
<dbReference type="InterPro" id="IPR013079">
    <property type="entry name" value="6Phosfructo_kin"/>
</dbReference>
<comment type="caution">
    <text evidence="1">The sequence shown here is derived from an EMBL/GenBank/DDBJ whole genome shotgun (WGS) entry which is preliminary data.</text>
</comment>